<dbReference type="PROSITE" id="PS51725">
    <property type="entry name" value="ABM"/>
    <property type="match status" value="1"/>
</dbReference>
<dbReference type="PANTHER" id="PTHR33336:SF15">
    <property type="entry name" value="ABM DOMAIN-CONTAINING PROTEIN"/>
    <property type="match status" value="1"/>
</dbReference>
<dbReference type="EMBL" id="CP029843">
    <property type="protein sequence ID" value="AWV08665.1"/>
    <property type="molecule type" value="Genomic_DNA"/>
</dbReference>
<protein>
    <recommendedName>
        <fullName evidence="1">ABM domain-containing protein</fullName>
    </recommendedName>
</protein>
<dbReference type="AlphaFoldDB" id="A0A2U9TBC1"/>
<dbReference type="InterPro" id="IPR007138">
    <property type="entry name" value="ABM_dom"/>
</dbReference>
<keyword evidence="4" id="KW-1185">Reference proteome</keyword>
<sequence>MSNEDLVFYVKLHVKPERVDEWREAVTEIIEKMSREDSFVSCQLHRDAQDPNLFTLYERWREPSVEVFLQRQAKPYREAYEARLPELLQRPREPAVLVPLGEWHRRD</sequence>
<dbReference type="GO" id="GO:0003824">
    <property type="term" value="F:catalytic activity"/>
    <property type="evidence" value="ECO:0007669"/>
    <property type="project" value="TreeGrafter"/>
</dbReference>
<dbReference type="Proteomes" id="UP000320431">
    <property type="component" value="Unassembled WGS sequence"/>
</dbReference>
<dbReference type="OrthoDB" id="678044at2"/>
<dbReference type="Pfam" id="PF03992">
    <property type="entry name" value="ABM"/>
    <property type="match status" value="1"/>
</dbReference>
<dbReference type="SUPFAM" id="SSF54909">
    <property type="entry name" value="Dimeric alpha+beta barrel"/>
    <property type="match status" value="1"/>
</dbReference>
<dbReference type="EMBL" id="VICD02000084">
    <property type="protein sequence ID" value="KAB8194360.1"/>
    <property type="molecule type" value="Genomic_DNA"/>
</dbReference>
<dbReference type="InterPro" id="IPR050744">
    <property type="entry name" value="AI-2_Isomerase_LsrG"/>
</dbReference>
<accession>A0A2U9TBC1</accession>
<name>A0A2U9TBC1_9GAMM</name>
<evidence type="ECO:0000259" key="1">
    <source>
        <dbReference type="PROSITE" id="PS51725"/>
    </source>
</evidence>
<dbReference type="InterPro" id="IPR011008">
    <property type="entry name" value="Dimeric_a/b-barrel"/>
</dbReference>
<evidence type="ECO:0000313" key="3">
    <source>
        <dbReference type="EMBL" id="KAB8194360.1"/>
    </source>
</evidence>
<dbReference type="RefSeq" id="WP_111267688.1">
    <property type="nucleotide sequence ID" value="NZ_CP029843.1"/>
</dbReference>
<reference evidence="3 5" key="2">
    <citation type="submission" date="2019-10" db="EMBL/GenBank/DDBJ databases">
        <title>Lysobacter alkalisoli sp. nov., isolated from saline-alkaline soil.</title>
        <authorList>
            <person name="Sun J.-Q."/>
        </authorList>
    </citation>
    <scope>NUCLEOTIDE SEQUENCE [LARGE SCALE GENOMIC DNA]</scope>
    <source>
        <strain evidence="3 5">KCTC 42381</strain>
    </source>
</reference>
<feature type="domain" description="ABM" evidence="1">
    <location>
        <begin position="6"/>
        <end position="96"/>
    </location>
</feature>
<dbReference type="KEGG" id="lmb:C9I47_2996"/>
<reference evidence="2 4" key="1">
    <citation type="submission" date="2018-05" db="EMBL/GenBank/DDBJ databases">
        <title>The complete genome of Lysobacter maris HZ9B, a marine bacterium antagonistic against terrestrial plant pathogens.</title>
        <authorList>
            <person name="Zhang X.-Q."/>
        </authorList>
    </citation>
    <scope>NUCLEOTIDE SEQUENCE [LARGE SCALE GENOMIC DNA]</scope>
    <source>
        <strain evidence="2 4">HZ9B</strain>
    </source>
</reference>
<gene>
    <name evidence="2" type="ORF">C9I47_2996</name>
    <name evidence="3" type="ORF">FKV24_005975</name>
</gene>
<organism evidence="2 4">
    <name type="scientific">Marilutibacter maris</name>
    <dbReference type="NCBI Taxonomy" id="1605891"/>
    <lineage>
        <taxon>Bacteria</taxon>
        <taxon>Pseudomonadati</taxon>
        <taxon>Pseudomonadota</taxon>
        <taxon>Gammaproteobacteria</taxon>
        <taxon>Lysobacterales</taxon>
        <taxon>Lysobacteraceae</taxon>
        <taxon>Marilutibacter</taxon>
    </lineage>
</organism>
<evidence type="ECO:0000313" key="4">
    <source>
        <dbReference type="Proteomes" id="UP000249447"/>
    </source>
</evidence>
<dbReference type="Proteomes" id="UP000249447">
    <property type="component" value="Chromosome"/>
</dbReference>
<dbReference type="PANTHER" id="PTHR33336">
    <property type="entry name" value="QUINOL MONOOXYGENASE YGIN-RELATED"/>
    <property type="match status" value="1"/>
</dbReference>
<evidence type="ECO:0000313" key="2">
    <source>
        <dbReference type="EMBL" id="AWV08665.1"/>
    </source>
</evidence>
<proteinExistence type="predicted"/>
<dbReference type="Gene3D" id="3.30.70.100">
    <property type="match status" value="1"/>
</dbReference>
<evidence type="ECO:0000313" key="5">
    <source>
        <dbReference type="Proteomes" id="UP000320431"/>
    </source>
</evidence>